<accession>A0ABQ6G8T4</accession>
<reference evidence="2 3" key="1">
    <citation type="submission" date="2023-03" db="EMBL/GenBank/DDBJ databases">
        <title>Draft genome sequence of the bacteria which degrade cell wall of Tricholomamatutake.</title>
        <authorList>
            <person name="Konishi Y."/>
            <person name="Fukuta Y."/>
            <person name="Shirasaka N."/>
        </authorList>
    </citation>
    <scope>NUCLEOTIDE SEQUENCE [LARGE SCALE GENOMIC DNA]</scope>
    <source>
        <strain evidence="3">mu1</strain>
    </source>
</reference>
<dbReference type="InterPro" id="IPR007760">
    <property type="entry name" value="Mn_catalase"/>
</dbReference>
<dbReference type="RefSeq" id="WP_284236345.1">
    <property type="nucleotide sequence ID" value="NZ_BSSQ01000001.1"/>
</dbReference>
<evidence type="ECO:0000313" key="3">
    <source>
        <dbReference type="Proteomes" id="UP001157114"/>
    </source>
</evidence>
<dbReference type="Gene3D" id="1.20.1260.10">
    <property type="match status" value="1"/>
</dbReference>
<protein>
    <submittedName>
        <fullName evidence="2">Protein CotJC</fullName>
    </submittedName>
</protein>
<dbReference type="InterPro" id="IPR012347">
    <property type="entry name" value="Ferritin-like"/>
</dbReference>
<gene>
    <name evidence="2" type="primary">cotJC</name>
    <name evidence="2" type="ORF">MU1_00170</name>
</gene>
<comment type="caution">
    <text evidence="2">The sequence shown here is derived from an EMBL/GenBank/DDBJ whole genome shotgun (WGS) entry which is preliminary data.</text>
</comment>
<name>A0ABQ6G8T4_9BACL</name>
<dbReference type="CDD" id="cd01051">
    <property type="entry name" value="Mn_catalase"/>
    <property type="match status" value="1"/>
</dbReference>
<dbReference type="InterPro" id="IPR009078">
    <property type="entry name" value="Ferritin-like_SF"/>
</dbReference>
<organism evidence="2 3">
    <name type="scientific">Paenibacillus glycanilyticus</name>
    <dbReference type="NCBI Taxonomy" id="126569"/>
    <lineage>
        <taxon>Bacteria</taxon>
        <taxon>Bacillati</taxon>
        <taxon>Bacillota</taxon>
        <taxon>Bacilli</taxon>
        <taxon>Bacillales</taxon>
        <taxon>Paenibacillaceae</taxon>
        <taxon>Paenibacillus</taxon>
    </lineage>
</organism>
<dbReference type="Pfam" id="PF05067">
    <property type="entry name" value="Mn_catalase"/>
    <property type="match status" value="1"/>
</dbReference>
<dbReference type="InterPro" id="IPR039377">
    <property type="entry name" value="Mn_catalase_dom"/>
</dbReference>
<dbReference type="SUPFAM" id="SSF47240">
    <property type="entry name" value="Ferritin-like"/>
    <property type="match status" value="1"/>
</dbReference>
<evidence type="ECO:0000256" key="1">
    <source>
        <dbReference type="ARBA" id="ARBA00007644"/>
    </source>
</evidence>
<keyword evidence="3" id="KW-1185">Reference proteome</keyword>
<proteinExistence type="inferred from homology"/>
<dbReference type="Proteomes" id="UP001157114">
    <property type="component" value="Unassembled WGS sequence"/>
</dbReference>
<evidence type="ECO:0000313" key="2">
    <source>
        <dbReference type="EMBL" id="GLX65673.1"/>
    </source>
</evidence>
<dbReference type="EMBL" id="BSSQ01000001">
    <property type="protein sequence ID" value="GLX65673.1"/>
    <property type="molecule type" value="Genomic_DNA"/>
</dbReference>
<comment type="similarity">
    <text evidence="1">Belongs to the manganese catalase family.</text>
</comment>
<sequence length="191" mass="21816">MWLYEKKLQYPVKVGKCDPMMARYLIEQYGGADGELSAALRYLNQRYSIPDKVIGLLTDIGTEEFGHLEMIATMVYKLTKDATPRQLMEAGLGENFVNHDNGMMYVNASGVPWTAAYIGTKGDPIADLYEDIAAEEKARATYQWLIDMTDDVDLQDGLKFLREREIVHSLRFREAVEMIKSDWGTKKVFKV</sequence>